<feature type="DNA-binding region" description="H-T-H motif" evidence="4">
    <location>
        <begin position="29"/>
        <end position="48"/>
    </location>
</feature>
<organism evidence="6 7">
    <name type="scientific">Pontibacter silvestris</name>
    <dbReference type="NCBI Taxonomy" id="2305183"/>
    <lineage>
        <taxon>Bacteria</taxon>
        <taxon>Pseudomonadati</taxon>
        <taxon>Bacteroidota</taxon>
        <taxon>Cytophagia</taxon>
        <taxon>Cytophagales</taxon>
        <taxon>Hymenobacteraceae</taxon>
        <taxon>Pontibacter</taxon>
    </lineage>
</organism>
<evidence type="ECO:0000256" key="1">
    <source>
        <dbReference type="ARBA" id="ARBA00023015"/>
    </source>
</evidence>
<comment type="caution">
    <text evidence="6">The sequence shown here is derived from an EMBL/GenBank/DDBJ whole genome shotgun (WGS) entry which is preliminary data.</text>
</comment>
<gene>
    <name evidence="6" type="ORF">ACFSKU_15065</name>
</gene>
<dbReference type="InterPro" id="IPR001647">
    <property type="entry name" value="HTH_TetR"/>
</dbReference>
<keyword evidence="7" id="KW-1185">Reference proteome</keyword>
<proteinExistence type="predicted"/>
<evidence type="ECO:0000256" key="2">
    <source>
        <dbReference type="ARBA" id="ARBA00023125"/>
    </source>
</evidence>
<dbReference type="EMBL" id="JBHUHV010000050">
    <property type="protein sequence ID" value="MFD2068211.1"/>
    <property type="molecule type" value="Genomic_DNA"/>
</dbReference>
<dbReference type="InterPro" id="IPR009057">
    <property type="entry name" value="Homeodomain-like_sf"/>
</dbReference>
<dbReference type="Pfam" id="PF16925">
    <property type="entry name" value="TetR_C_13"/>
    <property type="match status" value="1"/>
</dbReference>
<feature type="domain" description="HTH tetR-type" evidence="5">
    <location>
        <begin position="6"/>
        <end position="66"/>
    </location>
</feature>
<dbReference type="PANTHER" id="PTHR47506">
    <property type="entry name" value="TRANSCRIPTIONAL REGULATORY PROTEIN"/>
    <property type="match status" value="1"/>
</dbReference>
<accession>A0ABW4X1D9</accession>
<keyword evidence="2 4" id="KW-0238">DNA-binding</keyword>
<evidence type="ECO:0000313" key="6">
    <source>
        <dbReference type="EMBL" id="MFD2068211.1"/>
    </source>
</evidence>
<evidence type="ECO:0000259" key="5">
    <source>
        <dbReference type="PROSITE" id="PS50977"/>
    </source>
</evidence>
<name>A0ABW4X1D9_9BACT</name>
<dbReference type="Gene3D" id="1.10.10.60">
    <property type="entry name" value="Homeodomain-like"/>
    <property type="match status" value="1"/>
</dbReference>
<dbReference type="InterPro" id="IPR036271">
    <property type="entry name" value="Tet_transcr_reg_TetR-rel_C_sf"/>
</dbReference>
<keyword evidence="1" id="KW-0805">Transcription regulation</keyword>
<dbReference type="PANTHER" id="PTHR47506:SF1">
    <property type="entry name" value="HTH-TYPE TRANSCRIPTIONAL REGULATOR YJDC"/>
    <property type="match status" value="1"/>
</dbReference>
<reference evidence="7" key="1">
    <citation type="journal article" date="2019" name="Int. J. Syst. Evol. Microbiol.">
        <title>The Global Catalogue of Microorganisms (GCM) 10K type strain sequencing project: providing services to taxonomists for standard genome sequencing and annotation.</title>
        <authorList>
            <consortium name="The Broad Institute Genomics Platform"/>
            <consortium name="The Broad Institute Genome Sequencing Center for Infectious Disease"/>
            <person name="Wu L."/>
            <person name="Ma J."/>
        </authorList>
    </citation>
    <scope>NUCLEOTIDE SEQUENCE [LARGE SCALE GENOMIC DNA]</scope>
    <source>
        <strain evidence="7">JCM 16545</strain>
    </source>
</reference>
<dbReference type="Pfam" id="PF00440">
    <property type="entry name" value="TetR_N"/>
    <property type="match status" value="1"/>
</dbReference>
<dbReference type="Gene3D" id="1.10.357.10">
    <property type="entry name" value="Tetracycline Repressor, domain 2"/>
    <property type="match status" value="1"/>
</dbReference>
<dbReference type="SUPFAM" id="SSF46689">
    <property type="entry name" value="Homeodomain-like"/>
    <property type="match status" value="1"/>
</dbReference>
<evidence type="ECO:0000313" key="7">
    <source>
        <dbReference type="Proteomes" id="UP001597369"/>
    </source>
</evidence>
<dbReference type="Proteomes" id="UP001597369">
    <property type="component" value="Unassembled WGS sequence"/>
</dbReference>
<dbReference type="RefSeq" id="WP_229962992.1">
    <property type="nucleotide sequence ID" value="NZ_JAJJWI010000042.1"/>
</dbReference>
<dbReference type="PROSITE" id="PS50977">
    <property type="entry name" value="HTH_TETR_2"/>
    <property type="match status" value="1"/>
</dbReference>
<protein>
    <submittedName>
        <fullName evidence="6">TetR/AcrR family transcriptional regulator</fullName>
    </submittedName>
</protein>
<evidence type="ECO:0000256" key="3">
    <source>
        <dbReference type="ARBA" id="ARBA00023163"/>
    </source>
</evidence>
<evidence type="ECO:0000256" key="4">
    <source>
        <dbReference type="PROSITE-ProRule" id="PRU00335"/>
    </source>
</evidence>
<keyword evidence="3" id="KW-0804">Transcription</keyword>
<sequence length="194" mass="21673">MARTKLFDEKHILDKAMDLFWLKGYHATSAQDLVDALEISRSSMYGTFGDKHSLFVKALTQYRRQRIDPVLKEANITEDVEGYIRSVFEAIKTDALNDCCSRGCFMVNSAVELALIDPEVAAITASIMSDFEDAISKAIEKGQKQGKFTTKQSALSLARFVSNSLNGLRVTVKFDSSEKRFDDVVNVCLLALKN</sequence>
<dbReference type="SUPFAM" id="SSF48498">
    <property type="entry name" value="Tetracyclin repressor-like, C-terminal domain"/>
    <property type="match status" value="1"/>
</dbReference>
<dbReference type="InterPro" id="IPR011075">
    <property type="entry name" value="TetR_C"/>
</dbReference>